<evidence type="ECO:0000256" key="4">
    <source>
        <dbReference type="SAM" id="MobiDB-lite"/>
    </source>
</evidence>
<dbReference type="InterPro" id="IPR001270">
    <property type="entry name" value="ClpA/B"/>
</dbReference>
<evidence type="ECO:0000313" key="8">
    <source>
        <dbReference type="Proteomes" id="UP000273643"/>
    </source>
</evidence>
<dbReference type="RefSeq" id="WP_123637900.1">
    <property type="nucleotide sequence ID" value="NZ_RJUK01000001.1"/>
</dbReference>
<dbReference type="SMART" id="SM00382">
    <property type="entry name" value="AAA"/>
    <property type="match status" value="1"/>
</dbReference>
<gene>
    <name evidence="7" type="ORF">EDC38_1421</name>
</gene>
<dbReference type="PANTHER" id="PTHR11638:SF18">
    <property type="entry name" value="HEAT SHOCK PROTEIN 104"/>
    <property type="match status" value="1"/>
</dbReference>
<name>A0A3N1NLX8_9GAMM</name>
<dbReference type="EMBL" id="RJUK01000001">
    <property type="protein sequence ID" value="ROQ20804.1"/>
    <property type="molecule type" value="Genomic_DNA"/>
</dbReference>
<feature type="domain" description="AAA+ ATPase" evidence="5">
    <location>
        <begin position="85"/>
        <end position="258"/>
    </location>
</feature>
<dbReference type="SMART" id="SM01086">
    <property type="entry name" value="ClpB_D2-small"/>
    <property type="match status" value="1"/>
</dbReference>
<evidence type="ECO:0000259" key="6">
    <source>
        <dbReference type="SMART" id="SM01086"/>
    </source>
</evidence>
<keyword evidence="8" id="KW-1185">Reference proteome</keyword>
<keyword evidence="3" id="KW-0143">Chaperone</keyword>
<evidence type="ECO:0000256" key="3">
    <source>
        <dbReference type="ARBA" id="ARBA00023186"/>
    </source>
</evidence>
<dbReference type="AlphaFoldDB" id="A0A3N1NLX8"/>
<dbReference type="PRINTS" id="PR00300">
    <property type="entry name" value="CLPPROTEASEA"/>
</dbReference>
<dbReference type="InterPro" id="IPR003959">
    <property type="entry name" value="ATPase_AAA_core"/>
</dbReference>
<keyword evidence="1" id="KW-0547">Nucleotide-binding</keyword>
<sequence>MPFINDRLEDQALREALTPTATASEPSPSASSPGESRLGASRFLFDPEAVSAVLRQRIRGQPDALTQIDRELTRVKADIGEPDRPLAVFLLAGPTGVGKTETVRALAEVLHGKADAFCRVDMNTLAQDHYTAAITGAPPGYVGSKEGHSLIDEEAMRGSFSRPGVVLFDELEKAGPEVLRSLLGVLDTGRLRLTSGQKQLDFRNSLIFMTSNLGAADLARHLNRWQTGWRRFWPRSEPAQQAALRQRVERALDRGLDPEFLNRIDNVLIYYPLPPEARPGVVAELLVQFNRRLRSKGWQLQVSRALMSRVERKGFDARFGARALKRQFRQQVEVPVAQFLLERPESHTDIAEPKAPPHAESELRQMYCDWQHGRVICRQVWARKREYVK</sequence>
<keyword evidence="2" id="KW-0067">ATP-binding</keyword>
<comment type="caution">
    <text evidence="7">The sequence shown here is derived from an EMBL/GenBank/DDBJ whole genome shotgun (WGS) entry which is preliminary data.</text>
</comment>
<dbReference type="CDD" id="cd19499">
    <property type="entry name" value="RecA-like_ClpB_Hsp104-like"/>
    <property type="match status" value="1"/>
</dbReference>
<dbReference type="GO" id="GO:0005737">
    <property type="term" value="C:cytoplasm"/>
    <property type="evidence" value="ECO:0007669"/>
    <property type="project" value="TreeGrafter"/>
</dbReference>
<protein>
    <submittedName>
        <fullName evidence="7">ClpA/ClpB-like protein</fullName>
    </submittedName>
</protein>
<feature type="domain" description="Clp ATPase C-terminal" evidence="6">
    <location>
        <begin position="273"/>
        <end position="359"/>
    </location>
</feature>
<dbReference type="Pfam" id="PF07724">
    <property type="entry name" value="AAA_2"/>
    <property type="match status" value="1"/>
</dbReference>
<dbReference type="Gene3D" id="3.40.50.300">
    <property type="entry name" value="P-loop containing nucleotide triphosphate hydrolases"/>
    <property type="match status" value="1"/>
</dbReference>
<evidence type="ECO:0000313" key="7">
    <source>
        <dbReference type="EMBL" id="ROQ20804.1"/>
    </source>
</evidence>
<dbReference type="OrthoDB" id="9803641at2"/>
<evidence type="ECO:0000256" key="1">
    <source>
        <dbReference type="ARBA" id="ARBA00022741"/>
    </source>
</evidence>
<dbReference type="GO" id="GO:0005524">
    <property type="term" value="F:ATP binding"/>
    <property type="evidence" value="ECO:0007669"/>
    <property type="project" value="UniProtKB-KW"/>
</dbReference>
<dbReference type="Pfam" id="PF10431">
    <property type="entry name" value="ClpB_D2-small"/>
    <property type="match status" value="1"/>
</dbReference>
<proteinExistence type="predicted"/>
<dbReference type="GO" id="GO:0016887">
    <property type="term" value="F:ATP hydrolysis activity"/>
    <property type="evidence" value="ECO:0007669"/>
    <property type="project" value="InterPro"/>
</dbReference>
<feature type="region of interest" description="Disordered" evidence="4">
    <location>
        <begin position="18"/>
        <end position="38"/>
    </location>
</feature>
<evidence type="ECO:0000259" key="5">
    <source>
        <dbReference type="SMART" id="SM00382"/>
    </source>
</evidence>
<feature type="compositionally biased region" description="Low complexity" evidence="4">
    <location>
        <begin position="18"/>
        <end position="36"/>
    </location>
</feature>
<dbReference type="InterPro" id="IPR019489">
    <property type="entry name" value="Clp_ATPase_C"/>
</dbReference>
<dbReference type="InterPro" id="IPR050130">
    <property type="entry name" value="ClpA_ClpB"/>
</dbReference>
<dbReference type="PANTHER" id="PTHR11638">
    <property type="entry name" value="ATP-DEPENDENT CLP PROTEASE"/>
    <property type="match status" value="1"/>
</dbReference>
<dbReference type="Proteomes" id="UP000273643">
    <property type="component" value="Unassembled WGS sequence"/>
</dbReference>
<dbReference type="SUPFAM" id="SSF52540">
    <property type="entry name" value="P-loop containing nucleoside triphosphate hydrolases"/>
    <property type="match status" value="1"/>
</dbReference>
<dbReference type="InterPro" id="IPR027417">
    <property type="entry name" value="P-loop_NTPase"/>
</dbReference>
<reference evidence="7 8" key="1">
    <citation type="submission" date="2018-11" db="EMBL/GenBank/DDBJ databases">
        <title>Genomic Encyclopedia of Type Strains, Phase IV (KMG-IV): sequencing the most valuable type-strain genomes for metagenomic binning, comparative biology and taxonomic classification.</title>
        <authorList>
            <person name="Goeker M."/>
        </authorList>
    </citation>
    <scope>NUCLEOTIDE SEQUENCE [LARGE SCALE GENOMIC DNA]</scope>
    <source>
        <strain evidence="7 8">DSM 16974</strain>
    </source>
</reference>
<dbReference type="InterPro" id="IPR003593">
    <property type="entry name" value="AAA+_ATPase"/>
</dbReference>
<accession>A0A3N1NLX8</accession>
<dbReference type="Gene3D" id="1.10.8.60">
    <property type="match status" value="1"/>
</dbReference>
<organism evidence="7 8">
    <name type="scientific">Marinimicrobium koreense</name>
    <dbReference type="NCBI Taxonomy" id="306545"/>
    <lineage>
        <taxon>Bacteria</taxon>
        <taxon>Pseudomonadati</taxon>
        <taxon>Pseudomonadota</taxon>
        <taxon>Gammaproteobacteria</taxon>
        <taxon>Cellvibrionales</taxon>
        <taxon>Cellvibrionaceae</taxon>
        <taxon>Marinimicrobium</taxon>
    </lineage>
</organism>
<evidence type="ECO:0000256" key="2">
    <source>
        <dbReference type="ARBA" id="ARBA00022840"/>
    </source>
</evidence>
<dbReference type="GO" id="GO:0034605">
    <property type="term" value="P:cellular response to heat"/>
    <property type="evidence" value="ECO:0007669"/>
    <property type="project" value="TreeGrafter"/>
</dbReference>